<reference evidence="2 3" key="1">
    <citation type="submission" date="2017-09" db="EMBL/GenBank/DDBJ databases">
        <authorList>
            <person name="Ehlers B."/>
            <person name="Leendertz F.H."/>
        </authorList>
    </citation>
    <scope>NUCLEOTIDE SEQUENCE [LARGE SCALE GENOMIC DNA]</scope>
    <source>
        <strain evidence="2 3">CGMCC 1.05381</strain>
    </source>
</reference>
<protein>
    <recommendedName>
        <fullName evidence="1">DUF559 domain-containing protein</fullName>
    </recommendedName>
</protein>
<keyword evidence="3" id="KW-1185">Reference proteome</keyword>
<dbReference type="EMBL" id="OCST01000002">
    <property type="protein sequence ID" value="SOE60543.1"/>
    <property type="molecule type" value="Genomic_DNA"/>
</dbReference>
<evidence type="ECO:0000313" key="3">
    <source>
        <dbReference type="Proteomes" id="UP000219440"/>
    </source>
</evidence>
<dbReference type="InterPro" id="IPR007569">
    <property type="entry name" value="DUF559"/>
</dbReference>
<organism evidence="2 3">
    <name type="scientific">Salinibacterium xinjiangense</name>
    <dbReference type="NCBI Taxonomy" id="386302"/>
    <lineage>
        <taxon>Bacteria</taxon>
        <taxon>Bacillati</taxon>
        <taxon>Actinomycetota</taxon>
        <taxon>Actinomycetes</taxon>
        <taxon>Micrococcales</taxon>
        <taxon>Microbacteriaceae</taxon>
        <taxon>Salinibacterium</taxon>
    </lineage>
</organism>
<dbReference type="SUPFAM" id="SSF52980">
    <property type="entry name" value="Restriction endonuclease-like"/>
    <property type="match status" value="1"/>
</dbReference>
<evidence type="ECO:0000313" key="2">
    <source>
        <dbReference type="EMBL" id="SOE60543.1"/>
    </source>
</evidence>
<evidence type="ECO:0000259" key="1">
    <source>
        <dbReference type="Pfam" id="PF04480"/>
    </source>
</evidence>
<dbReference type="OrthoDB" id="2594539at2"/>
<name>A0A2C8Z967_9MICO</name>
<dbReference type="AlphaFoldDB" id="A0A2C8Z967"/>
<dbReference type="Pfam" id="PF04480">
    <property type="entry name" value="DUF559"/>
    <property type="match status" value="1"/>
</dbReference>
<proteinExistence type="predicted"/>
<accession>A0A2C8Z967</accession>
<feature type="domain" description="DUF559" evidence="1">
    <location>
        <begin position="203"/>
        <end position="282"/>
    </location>
</feature>
<sequence length="290" mass="32164">MDSIYLDVRRRGGVARTWELLRDGHTSHQLTAAVHRGEIVRARQGHYVCPELDEAELQAVRVGGRLTGLAGARRHGIWTPIHAPLELTVAPDARALRSPTNKSVRLKELRRHRVRVHWNDGAATGTRSLVGPLGCVLEVARTQPANIAFAVVESAIALGKVSRSSWARAARSLPHQTQVKLRRVDRLSGSGSESLAKFEFIAAGIHFSQQVQVTSGIRVDFVLGDRLVVEIDGAEFHATREGFEEDHRRDAALRAFGYRVLRFSYWQVSERWADVMAAVTAALVSRDHLA</sequence>
<gene>
    <name evidence="2" type="ORF">SAMN06296378_1108</name>
</gene>
<dbReference type="Proteomes" id="UP000219440">
    <property type="component" value="Unassembled WGS sequence"/>
</dbReference>
<dbReference type="RefSeq" id="WP_097060241.1">
    <property type="nucleotide sequence ID" value="NZ_BMLC01000001.1"/>
</dbReference>
<dbReference type="InterPro" id="IPR011335">
    <property type="entry name" value="Restrct_endonuc-II-like"/>
</dbReference>
<dbReference type="Gene3D" id="3.40.960.10">
    <property type="entry name" value="VSR Endonuclease"/>
    <property type="match status" value="1"/>
</dbReference>